<proteinExistence type="predicted"/>
<dbReference type="RefSeq" id="WP_093282399.1">
    <property type="nucleotide sequence ID" value="NZ_FOFS01000002.1"/>
</dbReference>
<dbReference type="Proteomes" id="UP000199233">
    <property type="component" value="Unassembled WGS sequence"/>
</dbReference>
<dbReference type="Pfam" id="PF03473">
    <property type="entry name" value="MOSC"/>
    <property type="match status" value="1"/>
</dbReference>
<reference evidence="2 3" key="1">
    <citation type="submission" date="2016-10" db="EMBL/GenBank/DDBJ databases">
        <authorList>
            <person name="de Groot N.N."/>
        </authorList>
    </citation>
    <scope>NUCLEOTIDE SEQUENCE [LARGE SCALE GENOMIC DNA]</scope>
    <source>
        <strain evidence="2 3">DSM 25927</strain>
    </source>
</reference>
<organism evidence="2 3">
    <name type="scientific">Solimonas aquatica</name>
    <dbReference type="NCBI Taxonomy" id="489703"/>
    <lineage>
        <taxon>Bacteria</taxon>
        <taxon>Pseudomonadati</taxon>
        <taxon>Pseudomonadota</taxon>
        <taxon>Gammaproteobacteria</taxon>
        <taxon>Nevskiales</taxon>
        <taxon>Nevskiaceae</taxon>
        <taxon>Solimonas</taxon>
    </lineage>
</organism>
<dbReference type="OrthoDB" id="9786134at2"/>
<dbReference type="PANTHER" id="PTHR30212:SF2">
    <property type="entry name" value="PROTEIN YIIM"/>
    <property type="match status" value="1"/>
</dbReference>
<evidence type="ECO:0000313" key="2">
    <source>
        <dbReference type="EMBL" id="SEP94359.1"/>
    </source>
</evidence>
<dbReference type="PROSITE" id="PS51340">
    <property type="entry name" value="MOSC"/>
    <property type="match status" value="1"/>
</dbReference>
<dbReference type="SUPFAM" id="SSF50800">
    <property type="entry name" value="PK beta-barrel domain-like"/>
    <property type="match status" value="1"/>
</dbReference>
<evidence type="ECO:0000259" key="1">
    <source>
        <dbReference type="PROSITE" id="PS51340"/>
    </source>
</evidence>
<dbReference type="GO" id="GO:0003824">
    <property type="term" value="F:catalytic activity"/>
    <property type="evidence" value="ECO:0007669"/>
    <property type="project" value="InterPro"/>
</dbReference>
<dbReference type="AlphaFoldDB" id="A0A1H9BZL7"/>
<dbReference type="EMBL" id="FOFS01000002">
    <property type="protein sequence ID" value="SEP94359.1"/>
    <property type="molecule type" value="Genomic_DNA"/>
</dbReference>
<keyword evidence="3" id="KW-1185">Reference proteome</keyword>
<accession>A0A1H9BZL7</accession>
<dbReference type="STRING" id="489703.SAMN04488038_102294"/>
<dbReference type="InterPro" id="IPR005302">
    <property type="entry name" value="MoCF_Sase_C"/>
</dbReference>
<sequence length="221" mass="24476">MQVRIDAIYTGLAQAMPDDGRPTAIFKTPRRDVLSIGREGIAGDVQADRRVHGGPDKAVHQFPAEHYARFAAAFTPVRGAFAPGNIGENFSSSGLREEDVCIGDVFALGSARLQLCQPRTPCWKIDARFGVDGLAQLIEREGIAGWYYRVLQTGTAQAGDTLQLLAREPQAVSLREYWQLKQATRPPAADLLRLLASPGLAENQRQRWQQRFDWLRANAGY</sequence>
<dbReference type="InterPro" id="IPR011037">
    <property type="entry name" value="Pyrv_Knase-like_insert_dom_sf"/>
</dbReference>
<evidence type="ECO:0000313" key="3">
    <source>
        <dbReference type="Proteomes" id="UP000199233"/>
    </source>
</evidence>
<dbReference type="Gene3D" id="2.40.33.20">
    <property type="entry name" value="PK beta-barrel domain-like"/>
    <property type="match status" value="1"/>
</dbReference>
<feature type="domain" description="MOSC" evidence="1">
    <location>
        <begin position="27"/>
        <end position="165"/>
    </location>
</feature>
<dbReference type="PANTHER" id="PTHR30212">
    <property type="entry name" value="PROTEIN YIIM"/>
    <property type="match status" value="1"/>
</dbReference>
<protein>
    <submittedName>
        <fullName evidence="2">MOSC domain-containing protein YiiM</fullName>
    </submittedName>
</protein>
<dbReference type="GO" id="GO:0030170">
    <property type="term" value="F:pyridoxal phosphate binding"/>
    <property type="evidence" value="ECO:0007669"/>
    <property type="project" value="InterPro"/>
</dbReference>
<gene>
    <name evidence="2" type="ORF">SAMN04488038_102294</name>
</gene>
<name>A0A1H9BZL7_9GAMM</name>
<dbReference type="GO" id="GO:0030151">
    <property type="term" value="F:molybdenum ion binding"/>
    <property type="evidence" value="ECO:0007669"/>
    <property type="project" value="InterPro"/>
</dbReference>
<dbReference type="InterPro" id="IPR052353">
    <property type="entry name" value="Benzoxazolinone_Detox_Enz"/>
</dbReference>